<reference evidence="1 2" key="1">
    <citation type="submission" date="2018-07" db="EMBL/GenBank/DDBJ databases">
        <title>Chitinophaga K2CV101002-2 sp. nov., isolated from a monsoon evergreen broad-leaved forest soil.</title>
        <authorList>
            <person name="Lv Y."/>
        </authorList>
    </citation>
    <scope>NUCLEOTIDE SEQUENCE [LARGE SCALE GENOMIC DNA]</scope>
    <source>
        <strain evidence="1 2">GDMCC 1.1288</strain>
    </source>
</reference>
<comment type="caution">
    <text evidence="1">The sequence shown here is derived from an EMBL/GenBank/DDBJ whole genome shotgun (WGS) entry which is preliminary data.</text>
</comment>
<dbReference type="Proteomes" id="UP000260644">
    <property type="component" value="Unassembled WGS sequence"/>
</dbReference>
<evidence type="ECO:0000313" key="2">
    <source>
        <dbReference type="Proteomes" id="UP000260644"/>
    </source>
</evidence>
<dbReference type="RefSeq" id="WP_116978596.1">
    <property type="nucleotide sequence ID" value="NZ_QPMM01000016.1"/>
</dbReference>
<dbReference type="EMBL" id="QPMM01000016">
    <property type="protein sequence ID" value="RFS19118.1"/>
    <property type="molecule type" value="Genomic_DNA"/>
</dbReference>
<evidence type="ECO:0000313" key="1">
    <source>
        <dbReference type="EMBL" id="RFS19118.1"/>
    </source>
</evidence>
<dbReference type="OrthoDB" id="667398at2"/>
<sequence length="162" mass="18618">MEYKVISELLEKYWEGETSLEEEATLREFFSSSHANLPPELLEAAPLFQYLHIESEKQLSWPEEETKAPAAKVVKLSPFRHWMKYAAILLMAVGIGYTFQHRGERQATGDFAYQSDLDNPKNALEETKKALKLLAKNLNKGTNQMQKISYFNEATEMIEGKN</sequence>
<accession>A0A3E1Y360</accession>
<organism evidence="1 2">
    <name type="scientific">Chitinophaga silvatica</name>
    <dbReference type="NCBI Taxonomy" id="2282649"/>
    <lineage>
        <taxon>Bacteria</taxon>
        <taxon>Pseudomonadati</taxon>
        <taxon>Bacteroidota</taxon>
        <taxon>Chitinophagia</taxon>
        <taxon>Chitinophagales</taxon>
        <taxon>Chitinophagaceae</taxon>
        <taxon>Chitinophaga</taxon>
    </lineage>
</organism>
<keyword evidence="2" id="KW-1185">Reference proteome</keyword>
<dbReference type="AlphaFoldDB" id="A0A3E1Y360"/>
<gene>
    <name evidence="1" type="ORF">DVR12_25255</name>
</gene>
<name>A0A3E1Y360_9BACT</name>
<protein>
    <submittedName>
        <fullName evidence="1">Uncharacterized protein</fullName>
    </submittedName>
</protein>
<proteinExistence type="predicted"/>